<name>A0A915PDX8_9BILA</name>
<protein>
    <submittedName>
        <fullName evidence="2">Uncharacterized protein</fullName>
    </submittedName>
</protein>
<dbReference type="AlphaFoldDB" id="A0A915PDX8"/>
<evidence type="ECO:0000313" key="2">
    <source>
        <dbReference type="WBParaSite" id="sdigi.contig1144.g10225.t1"/>
    </source>
</evidence>
<accession>A0A915PDX8</accession>
<evidence type="ECO:0000313" key="1">
    <source>
        <dbReference type="Proteomes" id="UP000887581"/>
    </source>
</evidence>
<keyword evidence="1" id="KW-1185">Reference proteome</keyword>
<dbReference type="Proteomes" id="UP000887581">
    <property type="component" value="Unplaced"/>
</dbReference>
<proteinExistence type="predicted"/>
<organism evidence="1 2">
    <name type="scientific">Setaria digitata</name>
    <dbReference type="NCBI Taxonomy" id="48799"/>
    <lineage>
        <taxon>Eukaryota</taxon>
        <taxon>Metazoa</taxon>
        <taxon>Ecdysozoa</taxon>
        <taxon>Nematoda</taxon>
        <taxon>Chromadorea</taxon>
        <taxon>Rhabditida</taxon>
        <taxon>Spirurina</taxon>
        <taxon>Spiruromorpha</taxon>
        <taxon>Filarioidea</taxon>
        <taxon>Setariidae</taxon>
        <taxon>Setaria</taxon>
    </lineage>
</organism>
<sequence length="544" mass="62766">MTSVGQLKQSVLCRDPLQGFNFCYYAIQVIQQYWNLMRDFDINNAENMTDEEIVNFIGNLLLNNLPRSTNQTYQYIQGVPLPYCLLDDGKLARKMAGVNKCIFLLDSCSMNKIYIGPFTASNFDQSLQSTERINKSFADVVLKNFTKICSKSECIHYLSPMEFFFYCCCDKNYELCAYTTDGKLLSYARKNTEAWLKDPAIRSFRDARIYFVGERIYGRPWIYRKFVYSMPTVDEYTGKVISSANNIPLHLCAIGSFNITIGDWKKQNFVTHLATRKMLAEPRKFCYFTASLQFEQTDREPPTSDVEEICKKDECNVEAPICLQDLISQNYVIATFRCCCSTDDLCNHAGNKYYGFIEQIVNIKRDPNEAVQYNCIRKIFLPLHDPFCRPFMPVLTNLIQCSCSQSTSAQQPCDADFDVKARMEGPNITVPLCYQTIGNLPRLAHGEYDFGIIGAAKYKKVKTTNYPLCYDMITINEYKHGIEHRSGSYDEVVDYVYAASEYVRIARRLMTFAIPVPNGNRNMTRYLFICYQRVNYEACNGFFL</sequence>
<dbReference type="WBParaSite" id="sdigi.contig1144.g10225.t1">
    <property type="protein sequence ID" value="sdigi.contig1144.g10225.t1"/>
    <property type="gene ID" value="sdigi.contig1144.g10225"/>
</dbReference>
<reference evidence="2" key="1">
    <citation type="submission" date="2022-11" db="UniProtKB">
        <authorList>
            <consortium name="WormBaseParasite"/>
        </authorList>
    </citation>
    <scope>IDENTIFICATION</scope>
</reference>